<dbReference type="EMBL" id="RQJO01000013">
    <property type="protein sequence ID" value="RRA99507.1"/>
    <property type="molecule type" value="Genomic_DNA"/>
</dbReference>
<evidence type="ECO:0000313" key="2">
    <source>
        <dbReference type="Proteomes" id="UP000271925"/>
    </source>
</evidence>
<gene>
    <name evidence="1" type="ORF">EHT25_26370</name>
</gene>
<sequence>MKTLLLYSALSIARLNTRPSADTTRYYQPAPVKPQKEKLHHDTRFSRRFSRVVWGFVEVVGTATAVVAIKGL</sequence>
<keyword evidence="2" id="KW-1185">Reference proteome</keyword>
<name>A0A3P1BEJ8_9BACT</name>
<organism evidence="1 2">
    <name type="scientific">Larkinella rosea</name>
    <dbReference type="NCBI Taxonomy" id="2025312"/>
    <lineage>
        <taxon>Bacteria</taxon>
        <taxon>Pseudomonadati</taxon>
        <taxon>Bacteroidota</taxon>
        <taxon>Cytophagia</taxon>
        <taxon>Cytophagales</taxon>
        <taxon>Spirosomataceae</taxon>
        <taxon>Larkinella</taxon>
    </lineage>
</organism>
<dbReference type="AlphaFoldDB" id="A0A3P1BEJ8"/>
<comment type="caution">
    <text evidence="1">The sequence shown here is derived from an EMBL/GenBank/DDBJ whole genome shotgun (WGS) entry which is preliminary data.</text>
</comment>
<dbReference type="Proteomes" id="UP000271925">
    <property type="component" value="Unassembled WGS sequence"/>
</dbReference>
<dbReference type="RefSeq" id="WP_124878280.1">
    <property type="nucleotide sequence ID" value="NZ_RQJO01000013.1"/>
</dbReference>
<evidence type="ECO:0000313" key="1">
    <source>
        <dbReference type="EMBL" id="RRA99507.1"/>
    </source>
</evidence>
<reference evidence="1 2" key="1">
    <citation type="submission" date="2018-11" db="EMBL/GenBank/DDBJ databases">
        <authorList>
            <person name="Zhou Z."/>
            <person name="Wang G."/>
        </authorList>
    </citation>
    <scope>NUCLEOTIDE SEQUENCE [LARGE SCALE GENOMIC DNA]</scope>
    <source>
        <strain evidence="1 2">KCTC52004</strain>
    </source>
</reference>
<proteinExistence type="predicted"/>
<protein>
    <submittedName>
        <fullName evidence="1">Uncharacterized protein</fullName>
    </submittedName>
</protein>
<accession>A0A3P1BEJ8</accession>